<proteinExistence type="predicted"/>
<name>A0AAP0NZA1_9MAGN</name>
<sequence>MDVEGVVDDILEERFIDAFLAAFCGGTWTLVGLNFEAWCFGLSHKEGISFMLGIEVLVLENPAKGRCRHDIIGEGGDRLLPSLPLEGPPQGCLKKEKEEAFPSSPMYGRPRAVPLGGQSIEQGLCPAQHTTRGQFDP</sequence>
<evidence type="ECO:0000313" key="1">
    <source>
        <dbReference type="EMBL" id="KAK9121676.1"/>
    </source>
</evidence>
<keyword evidence="2" id="KW-1185">Reference proteome</keyword>
<organism evidence="1 2">
    <name type="scientific">Stephania yunnanensis</name>
    <dbReference type="NCBI Taxonomy" id="152371"/>
    <lineage>
        <taxon>Eukaryota</taxon>
        <taxon>Viridiplantae</taxon>
        <taxon>Streptophyta</taxon>
        <taxon>Embryophyta</taxon>
        <taxon>Tracheophyta</taxon>
        <taxon>Spermatophyta</taxon>
        <taxon>Magnoliopsida</taxon>
        <taxon>Ranunculales</taxon>
        <taxon>Menispermaceae</taxon>
        <taxon>Menispermoideae</taxon>
        <taxon>Cissampelideae</taxon>
        <taxon>Stephania</taxon>
    </lineage>
</organism>
<protein>
    <submittedName>
        <fullName evidence="1">Uncharacterized protein</fullName>
    </submittedName>
</protein>
<dbReference type="EMBL" id="JBBNAF010000008">
    <property type="protein sequence ID" value="KAK9121676.1"/>
    <property type="molecule type" value="Genomic_DNA"/>
</dbReference>
<gene>
    <name evidence="1" type="ORF">Syun_019293</name>
</gene>
<reference evidence="1 2" key="1">
    <citation type="submission" date="2024-01" db="EMBL/GenBank/DDBJ databases">
        <title>Genome assemblies of Stephania.</title>
        <authorList>
            <person name="Yang L."/>
        </authorList>
    </citation>
    <scope>NUCLEOTIDE SEQUENCE [LARGE SCALE GENOMIC DNA]</scope>
    <source>
        <strain evidence="1">YNDBR</strain>
        <tissue evidence="1">Leaf</tissue>
    </source>
</reference>
<dbReference type="AlphaFoldDB" id="A0AAP0NZA1"/>
<dbReference type="Proteomes" id="UP001420932">
    <property type="component" value="Unassembled WGS sequence"/>
</dbReference>
<evidence type="ECO:0000313" key="2">
    <source>
        <dbReference type="Proteomes" id="UP001420932"/>
    </source>
</evidence>
<comment type="caution">
    <text evidence="1">The sequence shown here is derived from an EMBL/GenBank/DDBJ whole genome shotgun (WGS) entry which is preliminary data.</text>
</comment>
<accession>A0AAP0NZA1</accession>